<proteinExistence type="predicted"/>
<keyword evidence="3" id="KW-1185">Reference proteome</keyword>
<evidence type="ECO:0000313" key="2">
    <source>
        <dbReference type="EMBL" id="MCI96737.1"/>
    </source>
</evidence>
<evidence type="ECO:0000313" key="3">
    <source>
        <dbReference type="Proteomes" id="UP000265520"/>
    </source>
</evidence>
<organism evidence="2 3">
    <name type="scientific">Trifolium medium</name>
    <dbReference type="NCBI Taxonomy" id="97028"/>
    <lineage>
        <taxon>Eukaryota</taxon>
        <taxon>Viridiplantae</taxon>
        <taxon>Streptophyta</taxon>
        <taxon>Embryophyta</taxon>
        <taxon>Tracheophyta</taxon>
        <taxon>Spermatophyta</taxon>
        <taxon>Magnoliopsida</taxon>
        <taxon>eudicotyledons</taxon>
        <taxon>Gunneridae</taxon>
        <taxon>Pentapetalae</taxon>
        <taxon>rosids</taxon>
        <taxon>fabids</taxon>
        <taxon>Fabales</taxon>
        <taxon>Fabaceae</taxon>
        <taxon>Papilionoideae</taxon>
        <taxon>50 kb inversion clade</taxon>
        <taxon>NPAAA clade</taxon>
        <taxon>Hologalegina</taxon>
        <taxon>IRL clade</taxon>
        <taxon>Trifolieae</taxon>
        <taxon>Trifolium</taxon>
    </lineage>
</organism>
<dbReference type="EMBL" id="LXQA011422712">
    <property type="protein sequence ID" value="MCI96737.1"/>
    <property type="molecule type" value="Genomic_DNA"/>
</dbReference>
<sequence length="55" mass="5869">MTRSGRVFSPDQPNKSVASAPVEPTKGKAVEGGIKVGQSKKMVPQGEAEEFLRII</sequence>
<name>A0A392W8L3_9FABA</name>
<dbReference type="Proteomes" id="UP000265520">
    <property type="component" value="Unassembled WGS sequence"/>
</dbReference>
<evidence type="ECO:0000256" key="1">
    <source>
        <dbReference type="SAM" id="MobiDB-lite"/>
    </source>
</evidence>
<reference evidence="2 3" key="1">
    <citation type="journal article" date="2018" name="Front. Plant Sci.">
        <title>Red Clover (Trifolium pratense) and Zigzag Clover (T. medium) - A Picture of Genomic Similarities and Differences.</title>
        <authorList>
            <person name="Dluhosova J."/>
            <person name="Istvanek J."/>
            <person name="Nedelnik J."/>
            <person name="Repkova J."/>
        </authorList>
    </citation>
    <scope>NUCLEOTIDE SEQUENCE [LARGE SCALE GENOMIC DNA]</scope>
    <source>
        <strain evidence="3">cv. 10/8</strain>
        <tissue evidence="2">Leaf</tissue>
    </source>
</reference>
<protein>
    <submittedName>
        <fullName evidence="2">Uncharacterized protein</fullName>
    </submittedName>
</protein>
<dbReference type="AlphaFoldDB" id="A0A392W8L3"/>
<comment type="caution">
    <text evidence="2">The sequence shown here is derived from an EMBL/GenBank/DDBJ whole genome shotgun (WGS) entry which is preliminary data.</text>
</comment>
<feature type="region of interest" description="Disordered" evidence="1">
    <location>
        <begin position="1"/>
        <end position="30"/>
    </location>
</feature>
<accession>A0A392W8L3</accession>
<feature type="non-terminal residue" evidence="2">
    <location>
        <position position="55"/>
    </location>
</feature>